<reference evidence="3" key="1">
    <citation type="journal article" date="2015" name="Nat. Genet.">
        <title>The genome and transcriptome of the zoonotic hookworm Ancylostoma ceylanicum identify infection-specific gene families.</title>
        <authorList>
            <person name="Schwarz E.M."/>
            <person name="Hu Y."/>
            <person name="Antoshechkin I."/>
            <person name="Miller M.M."/>
            <person name="Sternberg P.W."/>
            <person name="Aroian R.V."/>
        </authorList>
    </citation>
    <scope>NUCLEOTIDE SEQUENCE</scope>
    <source>
        <strain evidence="3">HY135</strain>
    </source>
</reference>
<sequence length="169" mass="19179">MLRPKSINIGTDDVSDDDAGCNYLQYSSSLIKMLRRTQLTLTLCITDEPLDQNEHDYSLEELYRLLDVVQTELDSMRSNPEVGLRGHYIERLTRLEEKMQNFHECISQKLSAEKVEMPGGSGDNEVGDAIANVLAPYRDEPGTSGLRRFSREYARTETSTSRKNSRASI</sequence>
<evidence type="ECO:0000313" key="2">
    <source>
        <dbReference type="EMBL" id="EYC14297.1"/>
    </source>
</evidence>
<evidence type="ECO:0000313" key="3">
    <source>
        <dbReference type="Proteomes" id="UP000024635"/>
    </source>
</evidence>
<keyword evidence="3" id="KW-1185">Reference proteome</keyword>
<dbReference type="Proteomes" id="UP000024635">
    <property type="component" value="Unassembled WGS sequence"/>
</dbReference>
<feature type="region of interest" description="Disordered" evidence="1">
    <location>
        <begin position="140"/>
        <end position="169"/>
    </location>
</feature>
<organism evidence="2 3">
    <name type="scientific">Ancylostoma ceylanicum</name>
    <dbReference type="NCBI Taxonomy" id="53326"/>
    <lineage>
        <taxon>Eukaryota</taxon>
        <taxon>Metazoa</taxon>
        <taxon>Ecdysozoa</taxon>
        <taxon>Nematoda</taxon>
        <taxon>Chromadorea</taxon>
        <taxon>Rhabditida</taxon>
        <taxon>Rhabditina</taxon>
        <taxon>Rhabditomorpha</taxon>
        <taxon>Strongyloidea</taxon>
        <taxon>Ancylostomatidae</taxon>
        <taxon>Ancylostomatinae</taxon>
        <taxon>Ancylostoma</taxon>
    </lineage>
</organism>
<accession>A0A016UHI0</accession>
<gene>
    <name evidence="2" type="primary">Acey_s0041.g457</name>
    <name evidence="2" type="ORF">Y032_0041g457</name>
</gene>
<comment type="caution">
    <text evidence="2">The sequence shown here is derived from an EMBL/GenBank/DDBJ whole genome shotgun (WGS) entry which is preliminary data.</text>
</comment>
<dbReference type="EMBL" id="JARK01001377">
    <property type="protein sequence ID" value="EYC14297.1"/>
    <property type="molecule type" value="Genomic_DNA"/>
</dbReference>
<evidence type="ECO:0000256" key="1">
    <source>
        <dbReference type="SAM" id="MobiDB-lite"/>
    </source>
</evidence>
<dbReference type="AlphaFoldDB" id="A0A016UHI0"/>
<feature type="compositionally biased region" description="Polar residues" evidence="1">
    <location>
        <begin position="156"/>
        <end position="169"/>
    </location>
</feature>
<dbReference type="OrthoDB" id="619536at2759"/>
<name>A0A016UHI0_9BILA</name>
<protein>
    <submittedName>
        <fullName evidence="2">Uncharacterized protein</fullName>
    </submittedName>
</protein>
<proteinExistence type="predicted"/>